<evidence type="ECO:0000256" key="1">
    <source>
        <dbReference type="ARBA" id="ARBA00006479"/>
    </source>
</evidence>
<evidence type="ECO:0000313" key="3">
    <source>
        <dbReference type="Proteomes" id="UP000664288"/>
    </source>
</evidence>
<evidence type="ECO:0000313" key="2">
    <source>
        <dbReference type="EMBL" id="MBO0903848.1"/>
    </source>
</evidence>
<comment type="caution">
    <text evidence="2">The sequence shown here is derived from an EMBL/GenBank/DDBJ whole genome shotgun (WGS) entry which is preliminary data.</text>
</comment>
<dbReference type="PANTHER" id="PTHR18964:SF173">
    <property type="entry name" value="GLUCOKINASE"/>
    <property type="match status" value="1"/>
</dbReference>
<comment type="similarity">
    <text evidence="1">Belongs to the ROK (NagC/XylR) family.</text>
</comment>
<organism evidence="2 3">
    <name type="scientific">Jiella sonneratiae</name>
    <dbReference type="NCBI Taxonomy" id="2816856"/>
    <lineage>
        <taxon>Bacteria</taxon>
        <taxon>Pseudomonadati</taxon>
        <taxon>Pseudomonadota</taxon>
        <taxon>Alphaproteobacteria</taxon>
        <taxon>Hyphomicrobiales</taxon>
        <taxon>Aurantimonadaceae</taxon>
        <taxon>Jiella</taxon>
    </lineage>
</organism>
<dbReference type="InterPro" id="IPR049874">
    <property type="entry name" value="ROK_cs"/>
</dbReference>
<dbReference type="Proteomes" id="UP000664288">
    <property type="component" value="Unassembled WGS sequence"/>
</dbReference>
<proteinExistence type="inferred from homology"/>
<dbReference type="InterPro" id="IPR043129">
    <property type="entry name" value="ATPase_NBD"/>
</dbReference>
<accession>A0ABS3J4H4</accession>
<dbReference type="InterPro" id="IPR036390">
    <property type="entry name" value="WH_DNA-bd_sf"/>
</dbReference>
<dbReference type="InterPro" id="IPR036388">
    <property type="entry name" value="WH-like_DNA-bd_sf"/>
</dbReference>
<dbReference type="SUPFAM" id="SSF46785">
    <property type="entry name" value="Winged helix' DNA-binding domain"/>
    <property type="match status" value="1"/>
</dbReference>
<reference evidence="2 3" key="1">
    <citation type="submission" date="2021-03" db="EMBL/GenBank/DDBJ databases">
        <title>Whole genome sequence of Jiella sp. MQZ13P-4.</title>
        <authorList>
            <person name="Tuo L."/>
        </authorList>
    </citation>
    <scope>NUCLEOTIDE SEQUENCE [LARGE SCALE GENOMIC DNA]</scope>
    <source>
        <strain evidence="2 3">MQZ13P-4</strain>
    </source>
</reference>
<dbReference type="Pfam" id="PF00480">
    <property type="entry name" value="ROK"/>
    <property type="match status" value="1"/>
</dbReference>
<dbReference type="Gene3D" id="1.10.10.10">
    <property type="entry name" value="Winged helix-like DNA-binding domain superfamily/Winged helix DNA-binding domain"/>
    <property type="match status" value="1"/>
</dbReference>
<keyword evidence="3" id="KW-1185">Reference proteome</keyword>
<dbReference type="PROSITE" id="PS01125">
    <property type="entry name" value="ROK"/>
    <property type="match status" value="1"/>
</dbReference>
<dbReference type="Gene3D" id="3.30.420.40">
    <property type="match status" value="2"/>
</dbReference>
<protein>
    <submittedName>
        <fullName evidence="2">ROK family transcriptional regulator</fullName>
    </submittedName>
</protein>
<dbReference type="PANTHER" id="PTHR18964">
    <property type="entry name" value="ROK (REPRESSOR, ORF, KINASE) FAMILY"/>
    <property type="match status" value="1"/>
</dbReference>
<dbReference type="SUPFAM" id="SSF53067">
    <property type="entry name" value="Actin-like ATPase domain"/>
    <property type="match status" value="1"/>
</dbReference>
<name>A0ABS3J4H4_9HYPH</name>
<dbReference type="RefSeq" id="WP_207350477.1">
    <property type="nucleotide sequence ID" value="NZ_JAFMPY010000007.1"/>
</dbReference>
<dbReference type="InterPro" id="IPR000600">
    <property type="entry name" value="ROK"/>
</dbReference>
<dbReference type="EMBL" id="JAFMPY010000007">
    <property type="protein sequence ID" value="MBO0903848.1"/>
    <property type="molecule type" value="Genomic_DNA"/>
</dbReference>
<gene>
    <name evidence="2" type="ORF">J1C47_09365</name>
</gene>
<sequence>MKKPGSSERLRQRILSAIEAGGPQSRASVAHQLGISRSTASLAISELFDDDLLETVDETRAGRGQPGRPGQLIGLRRRSKYLVGIDFGRLKLRVGLFDDGFGLVGVVERDFTVDIPALEAIEIAATETEALLASHGVARAAVEAVGIGVPGPVDAKTGELHAGSILARWVGTDVTGALGRRLDTPVYMDNDANLGILAESRIGAAQNSAVVLYVLLSVGVGLGIAIERRVFRGVQGIAGELGHVVTDESGPLCRCGSRGCLEAQISVNALAAALAPTHGTIGPDAMLELAVRGDLGARRVVADAAGMAGRAVGALCNYFNPDLVIVSGELMRAADVVLPAIREAMARVSLPRAIEQVTLCPAALGEMSELYGAAFFARQRALGAPLAVAAAVMPGDLHASH</sequence>